<dbReference type="Proteomes" id="UP000198211">
    <property type="component" value="Unassembled WGS sequence"/>
</dbReference>
<evidence type="ECO:0000256" key="1">
    <source>
        <dbReference type="SAM" id="SignalP"/>
    </source>
</evidence>
<dbReference type="EMBL" id="NBNE01000398">
    <property type="protein sequence ID" value="OWZ19809.1"/>
    <property type="molecule type" value="Genomic_DNA"/>
</dbReference>
<accession>A0A225WRZ3</accession>
<feature type="signal peptide" evidence="1">
    <location>
        <begin position="1"/>
        <end position="16"/>
    </location>
</feature>
<dbReference type="OrthoDB" id="137715at2759"/>
<feature type="chain" id="PRO_5012013837" description="Secreted protein" evidence="1">
    <location>
        <begin position="17"/>
        <end position="81"/>
    </location>
</feature>
<keyword evidence="1" id="KW-0732">Signal</keyword>
<keyword evidence="3" id="KW-1185">Reference proteome</keyword>
<gene>
    <name evidence="2" type="ORF">PHMEG_0005884</name>
</gene>
<sequence length="81" mass="8720">MWCLLSICLLFECLPGFDVSAMAPWLSPYSSGTGCVQCGCLHRPTSHSKSLVASDIATYSASKVLSALTSCLRNAYDRTLL</sequence>
<name>A0A225WRZ3_9STRA</name>
<evidence type="ECO:0000313" key="2">
    <source>
        <dbReference type="EMBL" id="OWZ19809.1"/>
    </source>
</evidence>
<organism evidence="2 3">
    <name type="scientific">Phytophthora megakarya</name>
    <dbReference type="NCBI Taxonomy" id="4795"/>
    <lineage>
        <taxon>Eukaryota</taxon>
        <taxon>Sar</taxon>
        <taxon>Stramenopiles</taxon>
        <taxon>Oomycota</taxon>
        <taxon>Peronosporomycetes</taxon>
        <taxon>Peronosporales</taxon>
        <taxon>Peronosporaceae</taxon>
        <taxon>Phytophthora</taxon>
    </lineage>
</organism>
<reference evidence="3" key="1">
    <citation type="submission" date="2017-03" db="EMBL/GenBank/DDBJ databases">
        <title>Phytopthora megakarya and P. palmivora, two closely related causual agents of cacao black pod achieved similar genome size and gene model numbers by different mechanisms.</title>
        <authorList>
            <person name="Ali S."/>
            <person name="Shao J."/>
            <person name="Larry D.J."/>
            <person name="Kronmiller B."/>
            <person name="Shen D."/>
            <person name="Strem M.D."/>
            <person name="Melnick R.L."/>
            <person name="Guiltinan M.J."/>
            <person name="Tyler B.M."/>
            <person name="Meinhardt L.W."/>
            <person name="Bailey B.A."/>
        </authorList>
    </citation>
    <scope>NUCLEOTIDE SEQUENCE [LARGE SCALE GENOMIC DNA]</scope>
    <source>
        <strain evidence="3">zdho120</strain>
    </source>
</reference>
<dbReference type="AlphaFoldDB" id="A0A225WRZ3"/>
<protein>
    <recommendedName>
        <fullName evidence="4">Secreted protein</fullName>
    </recommendedName>
</protein>
<proteinExistence type="predicted"/>
<comment type="caution">
    <text evidence="2">The sequence shown here is derived from an EMBL/GenBank/DDBJ whole genome shotgun (WGS) entry which is preliminary data.</text>
</comment>
<evidence type="ECO:0008006" key="4">
    <source>
        <dbReference type="Google" id="ProtNLM"/>
    </source>
</evidence>
<evidence type="ECO:0000313" key="3">
    <source>
        <dbReference type="Proteomes" id="UP000198211"/>
    </source>
</evidence>